<evidence type="ECO:0000256" key="2">
    <source>
        <dbReference type="SAM" id="SignalP"/>
    </source>
</evidence>
<sequence length="491" mass="51647">MTTLTLSRRRFLKACAASAAVGAVGPTLLFSGAAEAAANAHDTVVFLFLRGGMDGLNLVVPIDGSDRTFYEQARPALQIAASGTYGALPLTLAGGAATGFGLHPSATGLRDIWNNGQLGIVHACGLLTSVTRSHFDAQLSIDLGTPGQQGGGVGWLARAMNVQPGLSGAESMPALAVNSRQPASLNGTTRALTMGRASDFALDSGAWSWQKTRSDSPAGLRGVNETLASLWNGSTGLEVGGQRADASLRVIAQQTYGALPAGWPTGGFAEQLWTIAQSIRFNLGLRYATLDLGGWDTHDGQGSAGTGYHYYQNKIAELSAALAAFHNELAATGHLSRVTLVVQSEFGRRVRENANRGTDHGYGNPVLVMGGAVNGRRFYGQWPGLNPETLSAYYGDVPVTTDHRRVLSEILVRRMGNNQLSTVFPGYSGYAPLGIVQGSDLALQGAGMAMASQPALPAADPPSQPWNPAQVGGRRGYLERLLSDPRIIRHR</sequence>
<evidence type="ECO:0000313" key="4">
    <source>
        <dbReference type="Proteomes" id="UP000264492"/>
    </source>
</evidence>
<evidence type="ECO:0000256" key="1">
    <source>
        <dbReference type="ARBA" id="ARBA00022729"/>
    </source>
</evidence>
<dbReference type="Proteomes" id="UP000264492">
    <property type="component" value="Unassembled WGS sequence"/>
</dbReference>
<dbReference type="InterPro" id="IPR019546">
    <property type="entry name" value="TAT_signal_bac_arc"/>
</dbReference>
<dbReference type="RefSeq" id="WP_115859157.1">
    <property type="nucleotide sequence ID" value="NZ_QTSU01000001.1"/>
</dbReference>
<gene>
    <name evidence="3" type="ORF">DX914_06505</name>
</gene>
<dbReference type="PANTHER" id="PTHR43737">
    <property type="entry name" value="BLL7424 PROTEIN"/>
    <property type="match status" value="1"/>
</dbReference>
<dbReference type="OrthoDB" id="9779968at2"/>
<dbReference type="AlphaFoldDB" id="A0A371K6Z1"/>
<dbReference type="Pfam" id="PF07394">
    <property type="entry name" value="DUF1501"/>
    <property type="match status" value="1"/>
</dbReference>
<dbReference type="EMBL" id="QTSU01000001">
    <property type="protein sequence ID" value="RDZ29719.1"/>
    <property type="molecule type" value="Genomic_DNA"/>
</dbReference>
<keyword evidence="1 2" id="KW-0732">Signal</keyword>
<proteinExistence type="predicted"/>
<feature type="chain" id="PRO_5016827391" evidence="2">
    <location>
        <begin position="37"/>
        <end position="491"/>
    </location>
</feature>
<name>A0A371K6Z1_9GAMM</name>
<dbReference type="NCBIfam" id="TIGR01409">
    <property type="entry name" value="TAT_signal_seq"/>
    <property type="match status" value="1"/>
</dbReference>
<organism evidence="3 4">
    <name type="scientific">Lysobacter silvisoli</name>
    <dbReference type="NCBI Taxonomy" id="2293254"/>
    <lineage>
        <taxon>Bacteria</taxon>
        <taxon>Pseudomonadati</taxon>
        <taxon>Pseudomonadota</taxon>
        <taxon>Gammaproteobacteria</taxon>
        <taxon>Lysobacterales</taxon>
        <taxon>Lysobacteraceae</taxon>
        <taxon>Lysobacter</taxon>
    </lineage>
</organism>
<protein>
    <submittedName>
        <fullName evidence="3">DUF1501 domain-containing protein</fullName>
    </submittedName>
</protein>
<reference evidence="3 4" key="1">
    <citation type="submission" date="2018-08" db="EMBL/GenBank/DDBJ databases">
        <title>Lysobacter sp. zong2l5, whole genome shotgun sequence.</title>
        <authorList>
            <person name="Zhang X."/>
            <person name="Feng G."/>
            <person name="Zhu H."/>
        </authorList>
    </citation>
    <scope>NUCLEOTIDE SEQUENCE [LARGE SCALE GENOMIC DNA]</scope>
    <source>
        <strain evidence="4">zong2l5</strain>
    </source>
</reference>
<evidence type="ECO:0000313" key="3">
    <source>
        <dbReference type="EMBL" id="RDZ29719.1"/>
    </source>
</evidence>
<comment type="caution">
    <text evidence="3">The sequence shown here is derived from an EMBL/GenBank/DDBJ whole genome shotgun (WGS) entry which is preliminary data.</text>
</comment>
<dbReference type="InterPro" id="IPR006311">
    <property type="entry name" value="TAT_signal"/>
</dbReference>
<dbReference type="InterPro" id="IPR010869">
    <property type="entry name" value="DUF1501"/>
</dbReference>
<dbReference type="PANTHER" id="PTHR43737:SF1">
    <property type="entry name" value="DUF1501 DOMAIN-CONTAINING PROTEIN"/>
    <property type="match status" value="1"/>
</dbReference>
<accession>A0A371K6Z1</accession>
<feature type="signal peptide" evidence="2">
    <location>
        <begin position="1"/>
        <end position="36"/>
    </location>
</feature>
<dbReference type="PROSITE" id="PS51318">
    <property type="entry name" value="TAT"/>
    <property type="match status" value="1"/>
</dbReference>
<keyword evidence="4" id="KW-1185">Reference proteome</keyword>